<evidence type="ECO:0000313" key="1">
    <source>
        <dbReference type="EMBL" id="MCK0536302.1"/>
    </source>
</evidence>
<dbReference type="InterPro" id="IPR003787">
    <property type="entry name" value="Sulphur_relay_DsrE/F-like"/>
</dbReference>
<proteinExistence type="predicted"/>
<reference evidence="1" key="1">
    <citation type="submission" date="2022-04" db="EMBL/GenBank/DDBJ databases">
        <title>Alcanivorax sp. CY1518 draft genome sequence.</title>
        <authorList>
            <person name="Zhao G."/>
            <person name="An M."/>
        </authorList>
    </citation>
    <scope>NUCLEOTIDE SEQUENCE</scope>
    <source>
        <strain evidence="1">CY1518</strain>
    </source>
</reference>
<protein>
    <submittedName>
        <fullName evidence="1">DsrE family protein</fullName>
    </submittedName>
</protein>
<dbReference type="Proteomes" id="UP001165524">
    <property type="component" value="Unassembled WGS sequence"/>
</dbReference>
<keyword evidence="2" id="KW-1185">Reference proteome</keyword>
<accession>A0ABT0E3A2</accession>
<sequence>MGAEAITAGPQEVVLLCRSAPGQDQALPELLDMALTTAVFGQSVALLLVGDGVRHLQPPSADSSFAEALASLVDYGIQGWVDEGALREAGIAVADLPSAFRAASMAEIAAVMAASRHLWGW</sequence>
<dbReference type="RefSeq" id="WP_246947389.1">
    <property type="nucleotide sequence ID" value="NZ_JALKII010000001.1"/>
</dbReference>
<gene>
    <name evidence="1" type="ORF">MU846_01090</name>
</gene>
<dbReference type="Gene3D" id="3.40.1260.10">
    <property type="entry name" value="DsrEFH-like"/>
    <property type="match status" value="1"/>
</dbReference>
<organism evidence="1 2">
    <name type="scientific">Alcanivorax quisquiliarum</name>
    <dbReference type="NCBI Taxonomy" id="2933565"/>
    <lineage>
        <taxon>Bacteria</taxon>
        <taxon>Pseudomonadati</taxon>
        <taxon>Pseudomonadota</taxon>
        <taxon>Gammaproteobacteria</taxon>
        <taxon>Oceanospirillales</taxon>
        <taxon>Alcanivoracaceae</taxon>
        <taxon>Alcanivorax</taxon>
    </lineage>
</organism>
<dbReference type="Pfam" id="PF02635">
    <property type="entry name" value="DsrE"/>
    <property type="match status" value="1"/>
</dbReference>
<evidence type="ECO:0000313" key="2">
    <source>
        <dbReference type="Proteomes" id="UP001165524"/>
    </source>
</evidence>
<dbReference type="EMBL" id="JALKII010000001">
    <property type="protein sequence ID" value="MCK0536302.1"/>
    <property type="molecule type" value="Genomic_DNA"/>
</dbReference>
<name>A0ABT0E3A2_9GAMM</name>
<comment type="caution">
    <text evidence="1">The sequence shown here is derived from an EMBL/GenBank/DDBJ whole genome shotgun (WGS) entry which is preliminary data.</text>
</comment>
<dbReference type="SUPFAM" id="SSF75169">
    <property type="entry name" value="DsrEFH-like"/>
    <property type="match status" value="1"/>
</dbReference>
<dbReference type="InterPro" id="IPR027396">
    <property type="entry name" value="DsrEFH-like"/>
</dbReference>